<evidence type="ECO:0000256" key="4">
    <source>
        <dbReference type="ARBA" id="ARBA00023163"/>
    </source>
</evidence>
<dbReference type="PANTHER" id="PTHR30537">
    <property type="entry name" value="HTH-TYPE TRANSCRIPTIONAL REGULATOR"/>
    <property type="match status" value="1"/>
</dbReference>
<evidence type="ECO:0000256" key="2">
    <source>
        <dbReference type="ARBA" id="ARBA00023015"/>
    </source>
</evidence>
<dbReference type="AlphaFoldDB" id="A0A383AC72"/>
<dbReference type="Pfam" id="PF00126">
    <property type="entry name" value="HTH_1"/>
    <property type="match status" value="1"/>
</dbReference>
<evidence type="ECO:0000256" key="1">
    <source>
        <dbReference type="ARBA" id="ARBA00009437"/>
    </source>
</evidence>
<keyword evidence="4" id="KW-0804">Transcription</keyword>
<dbReference type="InterPro" id="IPR036390">
    <property type="entry name" value="WH_DNA-bd_sf"/>
</dbReference>
<reference evidence="6" key="1">
    <citation type="submission" date="2018-05" db="EMBL/GenBank/DDBJ databases">
        <authorList>
            <person name="Lanie J.A."/>
            <person name="Ng W.-L."/>
            <person name="Kazmierczak K.M."/>
            <person name="Andrzejewski T.M."/>
            <person name="Davidsen T.M."/>
            <person name="Wayne K.J."/>
            <person name="Tettelin H."/>
            <person name="Glass J.I."/>
            <person name="Rusch D."/>
            <person name="Podicherti R."/>
            <person name="Tsui H.-C.T."/>
            <person name="Winkler M.E."/>
        </authorList>
    </citation>
    <scope>NUCLEOTIDE SEQUENCE</scope>
</reference>
<protein>
    <recommendedName>
        <fullName evidence="5">HTH lysR-type domain-containing protein</fullName>
    </recommendedName>
</protein>
<keyword evidence="3" id="KW-0238">DNA-binding</keyword>
<sequence length="90" mass="9875">MSRRYYKLPPLTSLATFETAARHRSFKGAAEELGVTPGAVSHQIKFLETELGLSLFDRKHHGNNLTDHGESLFAVLQSSFTAVSSTLANL</sequence>
<dbReference type="Gene3D" id="1.10.10.10">
    <property type="entry name" value="Winged helix-like DNA-binding domain superfamily/Winged helix DNA-binding domain"/>
    <property type="match status" value="1"/>
</dbReference>
<evidence type="ECO:0000313" key="6">
    <source>
        <dbReference type="EMBL" id="SVE04698.1"/>
    </source>
</evidence>
<dbReference type="InterPro" id="IPR000847">
    <property type="entry name" value="LysR_HTH_N"/>
</dbReference>
<dbReference type="GO" id="GO:0006351">
    <property type="term" value="P:DNA-templated transcription"/>
    <property type="evidence" value="ECO:0007669"/>
    <property type="project" value="TreeGrafter"/>
</dbReference>
<feature type="non-terminal residue" evidence="6">
    <location>
        <position position="90"/>
    </location>
</feature>
<dbReference type="FunFam" id="1.10.10.10:FF:000038">
    <property type="entry name" value="Glycine cleavage system transcriptional activator"/>
    <property type="match status" value="1"/>
</dbReference>
<name>A0A383AC72_9ZZZZ</name>
<dbReference type="PROSITE" id="PS50931">
    <property type="entry name" value="HTH_LYSR"/>
    <property type="match status" value="1"/>
</dbReference>
<dbReference type="EMBL" id="UINC01190506">
    <property type="protein sequence ID" value="SVE04698.1"/>
    <property type="molecule type" value="Genomic_DNA"/>
</dbReference>
<comment type="similarity">
    <text evidence="1">Belongs to the LysR transcriptional regulatory family.</text>
</comment>
<dbReference type="SUPFAM" id="SSF46785">
    <property type="entry name" value="Winged helix' DNA-binding domain"/>
    <property type="match status" value="1"/>
</dbReference>
<proteinExistence type="inferred from homology"/>
<dbReference type="InterPro" id="IPR036388">
    <property type="entry name" value="WH-like_DNA-bd_sf"/>
</dbReference>
<organism evidence="6">
    <name type="scientific">marine metagenome</name>
    <dbReference type="NCBI Taxonomy" id="408172"/>
    <lineage>
        <taxon>unclassified sequences</taxon>
        <taxon>metagenomes</taxon>
        <taxon>ecological metagenomes</taxon>
    </lineage>
</organism>
<dbReference type="GO" id="GO:0003700">
    <property type="term" value="F:DNA-binding transcription factor activity"/>
    <property type="evidence" value="ECO:0007669"/>
    <property type="project" value="InterPro"/>
</dbReference>
<gene>
    <name evidence="6" type="ORF">METZ01_LOCUS457552</name>
</gene>
<evidence type="ECO:0000256" key="3">
    <source>
        <dbReference type="ARBA" id="ARBA00023125"/>
    </source>
</evidence>
<accession>A0A383AC72</accession>
<feature type="domain" description="HTH lysR-type" evidence="5">
    <location>
        <begin position="9"/>
        <end position="66"/>
    </location>
</feature>
<dbReference type="GO" id="GO:0043565">
    <property type="term" value="F:sequence-specific DNA binding"/>
    <property type="evidence" value="ECO:0007669"/>
    <property type="project" value="TreeGrafter"/>
</dbReference>
<dbReference type="PRINTS" id="PR00039">
    <property type="entry name" value="HTHLYSR"/>
</dbReference>
<dbReference type="InterPro" id="IPR058163">
    <property type="entry name" value="LysR-type_TF_proteobact-type"/>
</dbReference>
<evidence type="ECO:0000259" key="5">
    <source>
        <dbReference type="PROSITE" id="PS50931"/>
    </source>
</evidence>
<keyword evidence="2" id="KW-0805">Transcription regulation</keyword>
<dbReference type="PANTHER" id="PTHR30537:SF74">
    <property type="entry name" value="HTH-TYPE TRANSCRIPTIONAL REGULATOR TRPI"/>
    <property type="match status" value="1"/>
</dbReference>